<name>A0A7S9KMP4_EPIFF</name>
<reference evidence="1 2" key="1">
    <citation type="journal article" date="2018" name="PLoS Genet.">
        <title>Repeat elements organise 3D genome structure and mediate transcription in the filamentous fungus Epichloe festucae.</title>
        <authorList>
            <person name="Winter D.J."/>
            <person name="Ganley A.R.D."/>
            <person name="Young C.A."/>
            <person name="Liachko I."/>
            <person name="Schardl C.L."/>
            <person name="Dupont P.Y."/>
            <person name="Berry D."/>
            <person name="Ram A."/>
            <person name="Scott B."/>
            <person name="Cox M.P."/>
        </authorList>
    </citation>
    <scope>NUCLEOTIDE SEQUENCE [LARGE SCALE GENOMIC DNA]</scope>
    <source>
        <strain evidence="1 2">Fl1</strain>
    </source>
</reference>
<evidence type="ECO:0000313" key="1">
    <source>
        <dbReference type="EMBL" id="QPG95139.1"/>
    </source>
</evidence>
<organism evidence="1 2">
    <name type="scientific">Epichloe festucae (strain Fl1)</name>
    <dbReference type="NCBI Taxonomy" id="877507"/>
    <lineage>
        <taxon>Eukaryota</taxon>
        <taxon>Fungi</taxon>
        <taxon>Dikarya</taxon>
        <taxon>Ascomycota</taxon>
        <taxon>Pezizomycotina</taxon>
        <taxon>Sordariomycetes</taxon>
        <taxon>Hypocreomycetidae</taxon>
        <taxon>Hypocreales</taxon>
        <taxon>Clavicipitaceae</taxon>
        <taxon>Epichloe</taxon>
    </lineage>
</organism>
<dbReference type="AlphaFoldDB" id="A0A7S9KMP4"/>
<evidence type="ECO:0000313" key="2">
    <source>
        <dbReference type="Proteomes" id="UP000594364"/>
    </source>
</evidence>
<dbReference type="Proteomes" id="UP000594364">
    <property type="component" value="Chromosome 1"/>
</dbReference>
<keyword evidence="2" id="KW-1185">Reference proteome</keyword>
<accession>A0A7S9KMP4</accession>
<gene>
    <name evidence="1" type="ORF">C2857_007724</name>
</gene>
<protein>
    <submittedName>
        <fullName evidence="1">Uncharacterized protein</fullName>
    </submittedName>
</protein>
<proteinExistence type="predicted"/>
<sequence length="87" mass="9647">MGVRTAGWILQESATVAEHGWEMDALVLSGRDLLSSTRPHVPVRIRDLFAGDSMVLPRLPPLTHVALRHEAAAQGGLVFKRRRKINL</sequence>
<dbReference type="EMBL" id="CP031385">
    <property type="protein sequence ID" value="QPG95139.1"/>
    <property type="molecule type" value="Genomic_DNA"/>
</dbReference>